<dbReference type="PANTHER" id="PTHR33570">
    <property type="entry name" value="4-CARBOXYMUCONOLACTONE DECARBOXYLASE FAMILY PROTEIN"/>
    <property type="match status" value="1"/>
</dbReference>
<organism evidence="2 3">
    <name type="scientific">Clostridium aminobutyricum</name>
    <dbReference type="NCBI Taxonomy" id="33953"/>
    <lineage>
        <taxon>Bacteria</taxon>
        <taxon>Bacillati</taxon>
        <taxon>Bacillota</taxon>
        <taxon>Clostridia</taxon>
        <taxon>Eubacteriales</taxon>
        <taxon>Clostridiaceae</taxon>
        <taxon>Clostridium</taxon>
    </lineage>
</organism>
<evidence type="ECO:0000313" key="2">
    <source>
        <dbReference type="EMBL" id="MBN7773978.1"/>
    </source>
</evidence>
<evidence type="ECO:0000259" key="1">
    <source>
        <dbReference type="Pfam" id="PF02627"/>
    </source>
</evidence>
<gene>
    <name evidence="2" type="ORF">JYB65_11445</name>
</gene>
<dbReference type="InterPro" id="IPR003779">
    <property type="entry name" value="CMD-like"/>
</dbReference>
<dbReference type="RefSeq" id="WP_206582814.1">
    <property type="nucleotide sequence ID" value="NZ_JAFJZZ010000005.1"/>
</dbReference>
<evidence type="ECO:0000313" key="3">
    <source>
        <dbReference type="Proteomes" id="UP000664545"/>
    </source>
</evidence>
<feature type="domain" description="Carboxymuconolactone decarboxylase-like" evidence="1">
    <location>
        <begin position="31"/>
        <end position="115"/>
    </location>
</feature>
<dbReference type="AlphaFoldDB" id="A0A939DAZ5"/>
<dbReference type="Pfam" id="PF02627">
    <property type="entry name" value="CMD"/>
    <property type="match status" value="1"/>
</dbReference>
<reference evidence="2" key="1">
    <citation type="submission" date="2021-02" db="EMBL/GenBank/DDBJ databases">
        <title>Abyssanaerobacter marinus gen.nov., sp., nov, anaerobic bacterium isolated from the Onnuri vent field of Indian Ocean and suggestion of Mogibacteriaceae fam. nov., and proposal of reclassification of ambiguous this family's genus member.</title>
        <authorList>
            <person name="Kim Y.J."/>
            <person name="Yang J.-A."/>
        </authorList>
    </citation>
    <scope>NUCLEOTIDE SEQUENCE</scope>
    <source>
        <strain evidence="2">DSM 2634</strain>
    </source>
</reference>
<dbReference type="InterPro" id="IPR029032">
    <property type="entry name" value="AhpD-like"/>
</dbReference>
<dbReference type="InterPro" id="IPR052512">
    <property type="entry name" value="4CMD/NDH-1_regulator"/>
</dbReference>
<dbReference type="PANTHER" id="PTHR33570:SF2">
    <property type="entry name" value="CARBOXYMUCONOLACTONE DECARBOXYLASE-LIKE DOMAIN-CONTAINING PROTEIN"/>
    <property type="match status" value="1"/>
</dbReference>
<proteinExistence type="predicted"/>
<dbReference type="EMBL" id="JAFJZZ010000005">
    <property type="protein sequence ID" value="MBN7773978.1"/>
    <property type="molecule type" value="Genomic_DNA"/>
</dbReference>
<dbReference type="Proteomes" id="UP000664545">
    <property type="component" value="Unassembled WGS sequence"/>
</dbReference>
<comment type="caution">
    <text evidence="2">The sequence shown here is derived from an EMBL/GenBank/DDBJ whole genome shotgun (WGS) entry which is preliminary data.</text>
</comment>
<keyword evidence="3" id="KW-1185">Reference proteome</keyword>
<sequence>MSDINRYQLGLEKLSEVVGTAGQDAVSSLGDVGQYIVEFIFGDIYNREGLSLREREIISVAVLAALGGRDPQLRLHIGGALNVGLTLKEIEEVIIQTIPYAGFPTAMNALKILKEFD</sequence>
<accession>A0A939DAZ5</accession>
<dbReference type="SUPFAM" id="SSF69118">
    <property type="entry name" value="AhpD-like"/>
    <property type="match status" value="1"/>
</dbReference>
<dbReference type="Gene3D" id="1.20.1290.10">
    <property type="entry name" value="AhpD-like"/>
    <property type="match status" value="1"/>
</dbReference>
<name>A0A939DAZ5_CLOAM</name>
<protein>
    <submittedName>
        <fullName evidence="2">Carboxymuconolactone decarboxylase family protein</fullName>
    </submittedName>
</protein>
<dbReference type="GO" id="GO:0051920">
    <property type="term" value="F:peroxiredoxin activity"/>
    <property type="evidence" value="ECO:0007669"/>
    <property type="project" value="InterPro"/>
</dbReference>